<accession>A0ABW1JIA8</accession>
<keyword evidence="3" id="KW-1185">Reference proteome</keyword>
<sequence>MRLTVVGCSGSVPGPSSAASCYLLEADGVGPDGAPRTWRVLLDLGSGALGSLQQYVDPMSVDAVLLSHLHADHCLDLCGLYVMLRHSPVGVQPRPRIPVWGPSGTAARLAGAYDLPTDPGMSAELDVQAWSDGEPVRIGPLAVTPLLVNHPVEAYGMRIEHDGSVLAYTGDTDACDALKPLCHSADLVLADAAFVDGRDEVEGIHLSGRRAAQAALDAGGVGRLVLTHLPPWNDPQVCLAQAREVWDGPLEVATPGATYVVGGAV</sequence>
<gene>
    <name evidence="2" type="ORF">ACFQDO_18310</name>
</gene>
<comment type="caution">
    <text evidence="2">The sequence shown here is derived from an EMBL/GenBank/DDBJ whole genome shotgun (WGS) entry which is preliminary data.</text>
</comment>
<proteinExistence type="predicted"/>
<dbReference type="RefSeq" id="WP_345717620.1">
    <property type="nucleotide sequence ID" value="NZ_BAABFP010000007.1"/>
</dbReference>
<dbReference type="PROSITE" id="PS51257">
    <property type="entry name" value="PROKAR_LIPOPROTEIN"/>
    <property type="match status" value="1"/>
</dbReference>
<feature type="domain" description="Metallo-beta-lactamase" evidence="1">
    <location>
        <begin position="18"/>
        <end position="228"/>
    </location>
</feature>
<organism evidence="2 3">
    <name type="scientific">Angustibacter luteus</name>
    <dbReference type="NCBI Taxonomy" id="658456"/>
    <lineage>
        <taxon>Bacteria</taxon>
        <taxon>Bacillati</taxon>
        <taxon>Actinomycetota</taxon>
        <taxon>Actinomycetes</taxon>
        <taxon>Kineosporiales</taxon>
        <taxon>Kineosporiaceae</taxon>
    </lineage>
</organism>
<protein>
    <submittedName>
        <fullName evidence="2">MBL fold metallo-hydrolase</fullName>
    </submittedName>
</protein>
<dbReference type="Gene3D" id="3.60.15.10">
    <property type="entry name" value="Ribonuclease Z/Hydroxyacylglutathione hydrolase-like"/>
    <property type="match status" value="1"/>
</dbReference>
<dbReference type="Proteomes" id="UP001596189">
    <property type="component" value="Unassembled WGS sequence"/>
</dbReference>
<dbReference type="EMBL" id="JBHSRD010000008">
    <property type="protein sequence ID" value="MFC6009092.1"/>
    <property type="molecule type" value="Genomic_DNA"/>
</dbReference>
<dbReference type="SUPFAM" id="SSF56281">
    <property type="entry name" value="Metallo-hydrolase/oxidoreductase"/>
    <property type="match status" value="1"/>
</dbReference>
<dbReference type="SMART" id="SM00849">
    <property type="entry name" value="Lactamase_B"/>
    <property type="match status" value="1"/>
</dbReference>
<dbReference type="CDD" id="cd07716">
    <property type="entry name" value="RNaseZ_short-form-like_MBL-fold"/>
    <property type="match status" value="1"/>
</dbReference>
<reference evidence="3" key="1">
    <citation type="journal article" date="2019" name="Int. J. Syst. Evol. Microbiol.">
        <title>The Global Catalogue of Microorganisms (GCM) 10K type strain sequencing project: providing services to taxonomists for standard genome sequencing and annotation.</title>
        <authorList>
            <consortium name="The Broad Institute Genomics Platform"/>
            <consortium name="The Broad Institute Genome Sequencing Center for Infectious Disease"/>
            <person name="Wu L."/>
            <person name="Ma J."/>
        </authorList>
    </citation>
    <scope>NUCLEOTIDE SEQUENCE [LARGE SCALE GENOMIC DNA]</scope>
    <source>
        <strain evidence="3">KACC 14249</strain>
    </source>
</reference>
<evidence type="ECO:0000259" key="1">
    <source>
        <dbReference type="SMART" id="SM00849"/>
    </source>
</evidence>
<dbReference type="PANTHER" id="PTHR46018:SF4">
    <property type="entry name" value="METALLO-HYDROLASE YHFI-RELATED"/>
    <property type="match status" value="1"/>
</dbReference>
<evidence type="ECO:0000313" key="2">
    <source>
        <dbReference type="EMBL" id="MFC6009092.1"/>
    </source>
</evidence>
<dbReference type="Pfam" id="PF12706">
    <property type="entry name" value="Lactamase_B_2"/>
    <property type="match status" value="1"/>
</dbReference>
<dbReference type="InterPro" id="IPR036866">
    <property type="entry name" value="RibonucZ/Hydroxyglut_hydro"/>
</dbReference>
<evidence type="ECO:0000313" key="3">
    <source>
        <dbReference type="Proteomes" id="UP001596189"/>
    </source>
</evidence>
<dbReference type="InterPro" id="IPR001279">
    <property type="entry name" value="Metallo-B-lactamas"/>
</dbReference>
<dbReference type="PANTHER" id="PTHR46018">
    <property type="entry name" value="ZINC PHOSPHODIESTERASE ELAC PROTEIN 1"/>
    <property type="match status" value="1"/>
</dbReference>
<name>A0ABW1JIA8_9ACTN</name>